<dbReference type="AlphaFoldDB" id="A0A4R6K1U1"/>
<proteinExistence type="predicted"/>
<protein>
    <submittedName>
        <fullName evidence="2">Uncharacterized protein</fullName>
    </submittedName>
</protein>
<keyword evidence="3" id="KW-1185">Reference proteome</keyword>
<organism evidence="2 3">
    <name type="scientific">Kribbella caucasensis</name>
    <dbReference type="NCBI Taxonomy" id="2512215"/>
    <lineage>
        <taxon>Bacteria</taxon>
        <taxon>Bacillati</taxon>
        <taxon>Actinomycetota</taxon>
        <taxon>Actinomycetes</taxon>
        <taxon>Propionibacteriales</taxon>
        <taxon>Kribbellaceae</taxon>
        <taxon>Kribbella</taxon>
    </lineage>
</organism>
<name>A0A4R6K1U1_9ACTN</name>
<comment type="caution">
    <text evidence="2">The sequence shown here is derived from an EMBL/GenBank/DDBJ whole genome shotgun (WGS) entry which is preliminary data.</text>
</comment>
<sequence>MDSYRATTRRHLSTSPFKPREPEPVKVFEVGERVSHDKEGLGRIASVDGGHAVVVDFGGGKLVRVMAPFTKLYPL</sequence>
<gene>
    <name evidence="2" type="ORF">EV643_11932</name>
</gene>
<dbReference type="Proteomes" id="UP000295388">
    <property type="component" value="Unassembled WGS sequence"/>
</dbReference>
<evidence type="ECO:0000256" key="1">
    <source>
        <dbReference type="SAM" id="MobiDB-lite"/>
    </source>
</evidence>
<dbReference type="EMBL" id="SNWQ01000019">
    <property type="protein sequence ID" value="TDO43099.1"/>
    <property type="molecule type" value="Genomic_DNA"/>
</dbReference>
<evidence type="ECO:0000313" key="3">
    <source>
        <dbReference type="Proteomes" id="UP000295388"/>
    </source>
</evidence>
<evidence type="ECO:0000313" key="2">
    <source>
        <dbReference type="EMBL" id="TDO43099.1"/>
    </source>
</evidence>
<feature type="region of interest" description="Disordered" evidence="1">
    <location>
        <begin position="1"/>
        <end position="22"/>
    </location>
</feature>
<accession>A0A4R6K1U1</accession>
<dbReference type="RefSeq" id="WP_202869852.1">
    <property type="nucleotide sequence ID" value="NZ_SNWQ01000019.1"/>
</dbReference>
<reference evidence="2 3" key="1">
    <citation type="submission" date="2019-03" db="EMBL/GenBank/DDBJ databases">
        <title>Genomic Encyclopedia of Type Strains, Phase III (KMG-III): the genomes of soil and plant-associated and newly described type strains.</title>
        <authorList>
            <person name="Whitman W."/>
        </authorList>
    </citation>
    <scope>NUCLEOTIDE SEQUENCE [LARGE SCALE GENOMIC DNA]</scope>
    <source>
        <strain evidence="2 3">VKM Ac-2527</strain>
    </source>
</reference>